<proteinExistence type="predicted"/>
<gene>
    <name evidence="1" type="ORF">CVT26_002292</name>
</gene>
<protein>
    <submittedName>
        <fullName evidence="1">Uncharacterized protein</fullName>
    </submittedName>
</protein>
<organism evidence="1 2">
    <name type="scientific">Gymnopilus dilepis</name>
    <dbReference type="NCBI Taxonomy" id="231916"/>
    <lineage>
        <taxon>Eukaryota</taxon>
        <taxon>Fungi</taxon>
        <taxon>Dikarya</taxon>
        <taxon>Basidiomycota</taxon>
        <taxon>Agaricomycotina</taxon>
        <taxon>Agaricomycetes</taxon>
        <taxon>Agaricomycetidae</taxon>
        <taxon>Agaricales</taxon>
        <taxon>Agaricineae</taxon>
        <taxon>Hymenogastraceae</taxon>
        <taxon>Gymnopilus</taxon>
    </lineage>
</organism>
<sequence>MSLNTPPFDLSYAFNATSDGFDSRKAPAGQPVNPSWSVYLLSDGLVEDSPSPQSSVLSPRQASQVSRIAIATKLLRTPALGSDVVHFYLAQANPVAPHNKSKKILQPSNNSTNTAARRITRSTVRSNSLCNYFKLTCSTSQDKPASGSYSGDATARVLPRPNITLVATKHSAVEPVTPNFNNSTQLQTITIQDRWSQGTQVVELKEQELVATAVSLYWSIGSTARSVYVGVRASSTGSRDMSPNTSQVSKRALMEDSLQVYPVVCLRKGSAERVL</sequence>
<comment type="caution">
    <text evidence="1">The sequence shown here is derived from an EMBL/GenBank/DDBJ whole genome shotgun (WGS) entry which is preliminary data.</text>
</comment>
<name>A0A409YN41_9AGAR</name>
<evidence type="ECO:0000313" key="2">
    <source>
        <dbReference type="Proteomes" id="UP000284706"/>
    </source>
</evidence>
<keyword evidence="2" id="KW-1185">Reference proteome</keyword>
<accession>A0A409YN41</accession>
<dbReference type="Proteomes" id="UP000284706">
    <property type="component" value="Unassembled WGS sequence"/>
</dbReference>
<dbReference type="AlphaFoldDB" id="A0A409YN41"/>
<evidence type="ECO:0000313" key="1">
    <source>
        <dbReference type="EMBL" id="PPR04426.1"/>
    </source>
</evidence>
<dbReference type="EMBL" id="NHYE01000628">
    <property type="protein sequence ID" value="PPR04426.1"/>
    <property type="molecule type" value="Genomic_DNA"/>
</dbReference>
<dbReference type="InParanoid" id="A0A409YN41"/>
<reference evidence="1 2" key="1">
    <citation type="journal article" date="2018" name="Evol. Lett.">
        <title>Horizontal gene cluster transfer increased hallucinogenic mushroom diversity.</title>
        <authorList>
            <person name="Reynolds H.T."/>
            <person name="Vijayakumar V."/>
            <person name="Gluck-Thaler E."/>
            <person name="Korotkin H.B."/>
            <person name="Matheny P.B."/>
            <person name="Slot J.C."/>
        </authorList>
    </citation>
    <scope>NUCLEOTIDE SEQUENCE [LARGE SCALE GENOMIC DNA]</scope>
    <source>
        <strain evidence="1 2">SRW20</strain>
    </source>
</reference>